<feature type="region of interest" description="Disordered" evidence="1">
    <location>
        <begin position="35"/>
        <end position="77"/>
    </location>
</feature>
<sequence length="171" mass="18820">MAWLWLFLALAQCGFGLAWDLARPKPKPRWNPCQKPWLEPGQAKARPKPTVWPWPGSRFSKAKAEPKSQSQSQKNTTQSHRLVVCLLRSTTSGAHAIVGATATVPPVSALSASLVIVRPQYRPVLLRAVVVEELRVQRVEEERKSANKMTGWGDDGGSAQAGINRRGCEMG</sequence>
<evidence type="ECO:0000313" key="3">
    <source>
        <dbReference type="EMBL" id="KAJ7314655.1"/>
    </source>
</evidence>
<feature type="signal peptide" evidence="2">
    <location>
        <begin position="1"/>
        <end position="18"/>
    </location>
</feature>
<dbReference type="AlphaFoldDB" id="A0AAD7EDT1"/>
<evidence type="ECO:0000256" key="1">
    <source>
        <dbReference type="SAM" id="MobiDB-lite"/>
    </source>
</evidence>
<accession>A0AAD7EDT1</accession>
<protein>
    <recommendedName>
        <fullName evidence="5">Secreted protein</fullName>
    </recommendedName>
</protein>
<reference evidence="3" key="1">
    <citation type="submission" date="2023-03" db="EMBL/GenBank/DDBJ databases">
        <title>Massive genome expansion in bonnet fungi (Mycena s.s.) driven by repeated elements and novel gene families across ecological guilds.</title>
        <authorList>
            <consortium name="Lawrence Berkeley National Laboratory"/>
            <person name="Harder C.B."/>
            <person name="Miyauchi S."/>
            <person name="Viragh M."/>
            <person name="Kuo A."/>
            <person name="Thoen E."/>
            <person name="Andreopoulos B."/>
            <person name="Lu D."/>
            <person name="Skrede I."/>
            <person name="Drula E."/>
            <person name="Henrissat B."/>
            <person name="Morin E."/>
            <person name="Kohler A."/>
            <person name="Barry K."/>
            <person name="LaButti K."/>
            <person name="Morin E."/>
            <person name="Salamov A."/>
            <person name="Lipzen A."/>
            <person name="Mereny Z."/>
            <person name="Hegedus B."/>
            <person name="Baldrian P."/>
            <person name="Stursova M."/>
            <person name="Weitz H."/>
            <person name="Taylor A."/>
            <person name="Grigoriev I.V."/>
            <person name="Nagy L.G."/>
            <person name="Martin F."/>
            <person name="Kauserud H."/>
        </authorList>
    </citation>
    <scope>NUCLEOTIDE SEQUENCE</scope>
    <source>
        <strain evidence="3">CBHHK002</strain>
    </source>
</reference>
<dbReference type="EMBL" id="JARIHO010000066">
    <property type="protein sequence ID" value="KAJ7314655.1"/>
    <property type="molecule type" value="Genomic_DNA"/>
</dbReference>
<feature type="region of interest" description="Disordered" evidence="1">
    <location>
        <begin position="147"/>
        <end position="171"/>
    </location>
</feature>
<gene>
    <name evidence="3" type="ORF">DFH08DRAFT_821316</name>
</gene>
<organism evidence="3 4">
    <name type="scientific">Mycena albidolilacea</name>
    <dbReference type="NCBI Taxonomy" id="1033008"/>
    <lineage>
        <taxon>Eukaryota</taxon>
        <taxon>Fungi</taxon>
        <taxon>Dikarya</taxon>
        <taxon>Basidiomycota</taxon>
        <taxon>Agaricomycotina</taxon>
        <taxon>Agaricomycetes</taxon>
        <taxon>Agaricomycetidae</taxon>
        <taxon>Agaricales</taxon>
        <taxon>Marasmiineae</taxon>
        <taxon>Mycenaceae</taxon>
        <taxon>Mycena</taxon>
    </lineage>
</organism>
<evidence type="ECO:0000313" key="4">
    <source>
        <dbReference type="Proteomes" id="UP001218218"/>
    </source>
</evidence>
<keyword evidence="4" id="KW-1185">Reference proteome</keyword>
<evidence type="ECO:0000256" key="2">
    <source>
        <dbReference type="SAM" id="SignalP"/>
    </source>
</evidence>
<keyword evidence="2" id="KW-0732">Signal</keyword>
<comment type="caution">
    <text evidence="3">The sequence shown here is derived from an EMBL/GenBank/DDBJ whole genome shotgun (WGS) entry which is preliminary data.</text>
</comment>
<proteinExistence type="predicted"/>
<dbReference type="Proteomes" id="UP001218218">
    <property type="component" value="Unassembled WGS sequence"/>
</dbReference>
<feature type="chain" id="PRO_5042214541" description="Secreted protein" evidence="2">
    <location>
        <begin position="19"/>
        <end position="171"/>
    </location>
</feature>
<evidence type="ECO:0008006" key="5">
    <source>
        <dbReference type="Google" id="ProtNLM"/>
    </source>
</evidence>
<name>A0AAD7EDT1_9AGAR</name>
<feature type="compositionally biased region" description="Low complexity" evidence="1">
    <location>
        <begin position="67"/>
        <end position="77"/>
    </location>
</feature>